<keyword evidence="2 3" id="KW-0378">Hydrolase</keyword>
<dbReference type="GO" id="GO:0047617">
    <property type="term" value="F:fatty acyl-CoA hydrolase activity"/>
    <property type="evidence" value="ECO:0007669"/>
    <property type="project" value="TreeGrafter"/>
</dbReference>
<gene>
    <name evidence="3" type="ORF">SAMN04488057_111133</name>
</gene>
<evidence type="ECO:0000313" key="4">
    <source>
        <dbReference type="Proteomes" id="UP000184513"/>
    </source>
</evidence>
<protein>
    <submittedName>
        <fullName evidence="3">Acyl-CoA thioester hydrolase</fullName>
    </submittedName>
</protein>
<dbReference type="Pfam" id="PF13279">
    <property type="entry name" value="4HBT_2"/>
    <property type="match status" value="1"/>
</dbReference>
<dbReference type="SUPFAM" id="SSF54637">
    <property type="entry name" value="Thioesterase/thiol ester dehydrase-isomerase"/>
    <property type="match status" value="1"/>
</dbReference>
<evidence type="ECO:0000256" key="1">
    <source>
        <dbReference type="ARBA" id="ARBA00005953"/>
    </source>
</evidence>
<accession>A0A1M7PX72</accession>
<dbReference type="InterPro" id="IPR050563">
    <property type="entry name" value="4-hydroxybenzoyl-CoA_TE"/>
</dbReference>
<dbReference type="InterPro" id="IPR029069">
    <property type="entry name" value="HotDog_dom_sf"/>
</dbReference>
<dbReference type="Gene3D" id="3.10.129.10">
    <property type="entry name" value="Hotdog Thioesterase"/>
    <property type="match status" value="1"/>
</dbReference>
<dbReference type="EMBL" id="FRCY01000011">
    <property type="protein sequence ID" value="SHN22317.1"/>
    <property type="molecule type" value="Genomic_DNA"/>
</dbReference>
<dbReference type="CDD" id="cd00586">
    <property type="entry name" value="4HBT"/>
    <property type="match status" value="1"/>
</dbReference>
<organism evidence="3 4">
    <name type="scientific">Cyclobacterium lianum</name>
    <dbReference type="NCBI Taxonomy" id="388280"/>
    <lineage>
        <taxon>Bacteria</taxon>
        <taxon>Pseudomonadati</taxon>
        <taxon>Bacteroidota</taxon>
        <taxon>Cytophagia</taxon>
        <taxon>Cytophagales</taxon>
        <taxon>Cyclobacteriaceae</taxon>
        <taxon>Cyclobacterium</taxon>
    </lineage>
</organism>
<dbReference type="PIRSF" id="PIRSF003230">
    <property type="entry name" value="YbgC"/>
    <property type="match status" value="1"/>
</dbReference>
<dbReference type="Proteomes" id="UP000184513">
    <property type="component" value="Unassembled WGS sequence"/>
</dbReference>
<dbReference type="PANTHER" id="PTHR31793:SF27">
    <property type="entry name" value="NOVEL THIOESTERASE SUPERFAMILY DOMAIN AND SAPOSIN A-TYPE DOMAIN CONTAINING PROTEIN (0610012H03RIK)"/>
    <property type="match status" value="1"/>
</dbReference>
<dbReference type="PANTHER" id="PTHR31793">
    <property type="entry name" value="4-HYDROXYBENZOYL-COA THIOESTERASE FAMILY MEMBER"/>
    <property type="match status" value="1"/>
</dbReference>
<dbReference type="InterPro" id="IPR006684">
    <property type="entry name" value="YbgC/YbaW"/>
</dbReference>
<reference evidence="3 4" key="1">
    <citation type="submission" date="2016-11" db="EMBL/GenBank/DDBJ databases">
        <authorList>
            <person name="Jaros S."/>
            <person name="Januszkiewicz K."/>
            <person name="Wedrychowicz H."/>
        </authorList>
    </citation>
    <scope>NUCLEOTIDE SEQUENCE [LARGE SCALE GENOMIC DNA]</scope>
    <source>
        <strain evidence="3 4">CGMCC 1.6102</strain>
    </source>
</reference>
<keyword evidence="4" id="KW-1185">Reference proteome</keyword>
<dbReference type="OrthoDB" id="9800856at2"/>
<sequence length="142" mass="16736">MFTHEHQLRVRYAETDQMGYVYYGNYAAYYEVARVEALRNIGFSYKEMEANGIMMPVLENHSRFLLPGKYDELLTIRVILKDMPGVRIRFHYEIYSEDGELIHTGETLLTFLKTDNHKPCRPPQKFMALIRPYFEPSAKASM</sequence>
<name>A0A1M7PX72_9BACT</name>
<evidence type="ECO:0000256" key="2">
    <source>
        <dbReference type="ARBA" id="ARBA00022801"/>
    </source>
</evidence>
<comment type="similarity">
    <text evidence="1">Belongs to the 4-hydroxybenzoyl-CoA thioesterase family.</text>
</comment>
<proteinExistence type="inferred from homology"/>
<evidence type="ECO:0000313" key="3">
    <source>
        <dbReference type="EMBL" id="SHN22317.1"/>
    </source>
</evidence>
<dbReference type="AlphaFoldDB" id="A0A1M7PX72"/>
<dbReference type="NCBIfam" id="TIGR00051">
    <property type="entry name" value="YbgC/FadM family acyl-CoA thioesterase"/>
    <property type="match status" value="1"/>
</dbReference>
<dbReference type="STRING" id="388280.SAMN04488057_111133"/>
<dbReference type="RefSeq" id="WP_073096005.1">
    <property type="nucleotide sequence ID" value="NZ_FRCY01000011.1"/>
</dbReference>